<gene>
    <name evidence="1" type="ORF">HOV93_50390</name>
</gene>
<sequence>MECCPRNVDITAVGAQQYPGWPRTISQFDNDNPPSWGQLGEMTFDVENPVVQLIDAESAQVDGDPRQVTLGQ</sequence>
<protein>
    <submittedName>
        <fullName evidence="1">Uncharacterized protein</fullName>
    </submittedName>
</protein>
<evidence type="ECO:0000313" key="2">
    <source>
        <dbReference type="Proteomes" id="UP000551616"/>
    </source>
</evidence>
<dbReference type="Proteomes" id="UP000551616">
    <property type="component" value="Unassembled WGS sequence"/>
</dbReference>
<evidence type="ECO:0000313" key="1">
    <source>
        <dbReference type="EMBL" id="MBA2117833.1"/>
    </source>
</evidence>
<dbReference type="RefSeq" id="WP_235990994.1">
    <property type="nucleotide sequence ID" value="NZ_JABRWO010000021.1"/>
</dbReference>
<name>A0A7V9A9Y4_9BACT</name>
<dbReference type="AlphaFoldDB" id="A0A7V9A9Y4"/>
<dbReference type="EMBL" id="JABRWO010000021">
    <property type="protein sequence ID" value="MBA2117833.1"/>
    <property type="molecule type" value="Genomic_DNA"/>
</dbReference>
<reference evidence="1 2" key="1">
    <citation type="submission" date="2020-05" db="EMBL/GenBank/DDBJ databases">
        <title>Bremerella alba sp. nov., a novel planctomycete isolated from the surface of the macroalga Fucus spiralis.</title>
        <authorList>
            <person name="Godinho O."/>
            <person name="Botelho R."/>
            <person name="Albuquerque L."/>
            <person name="Wiegand S."/>
            <person name="Da Costa M.S."/>
            <person name="Lobo-Da-Cunha A."/>
            <person name="Jogler C."/>
            <person name="Lage O.M."/>
        </authorList>
    </citation>
    <scope>NUCLEOTIDE SEQUENCE [LARGE SCALE GENOMIC DNA]</scope>
    <source>
        <strain evidence="1 2">FF15</strain>
    </source>
</reference>
<proteinExistence type="predicted"/>
<comment type="caution">
    <text evidence="1">The sequence shown here is derived from an EMBL/GenBank/DDBJ whole genome shotgun (WGS) entry which is preliminary data.</text>
</comment>
<keyword evidence="2" id="KW-1185">Reference proteome</keyword>
<organism evidence="1 2">
    <name type="scientific">Bremerella alba</name>
    <dbReference type="NCBI Taxonomy" id="980252"/>
    <lineage>
        <taxon>Bacteria</taxon>
        <taxon>Pseudomonadati</taxon>
        <taxon>Planctomycetota</taxon>
        <taxon>Planctomycetia</taxon>
        <taxon>Pirellulales</taxon>
        <taxon>Pirellulaceae</taxon>
        <taxon>Bremerella</taxon>
    </lineage>
</organism>
<accession>A0A7V9A9Y4</accession>